<comment type="similarity">
    <text evidence="1">Belongs to the CDK5RAP3 family.</text>
</comment>
<proteinExistence type="evidence at transcript level"/>
<dbReference type="InterPro" id="IPR008491">
    <property type="entry name" value="CDK5RAP3"/>
</dbReference>
<evidence type="ECO:0000313" key="2">
    <source>
        <dbReference type="EMBL" id="JAP72639.1"/>
    </source>
</evidence>
<dbReference type="PANTHER" id="PTHR14894">
    <property type="entry name" value="CDK5 REGULATORY SUBUNIT-ASSOCIATED PROTEIN 3"/>
    <property type="match status" value="1"/>
</dbReference>
<dbReference type="EMBL" id="GEFM01003157">
    <property type="protein sequence ID" value="JAP72639.1"/>
    <property type="molecule type" value="mRNA"/>
</dbReference>
<protein>
    <submittedName>
        <fullName evidence="2">Putative cdk5 activator-binding protein</fullName>
    </submittedName>
</protein>
<organism evidence="2">
    <name type="scientific">Ixodes ricinus</name>
    <name type="common">Common tick</name>
    <name type="synonym">Acarus ricinus</name>
    <dbReference type="NCBI Taxonomy" id="34613"/>
    <lineage>
        <taxon>Eukaryota</taxon>
        <taxon>Metazoa</taxon>
        <taxon>Ecdysozoa</taxon>
        <taxon>Arthropoda</taxon>
        <taxon>Chelicerata</taxon>
        <taxon>Arachnida</taxon>
        <taxon>Acari</taxon>
        <taxon>Parasitiformes</taxon>
        <taxon>Ixodida</taxon>
        <taxon>Ixodoidea</taxon>
        <taxon>Ixodidae</taxon>
        <taxon>Ixodinae</taxon>
        <taxon>Ixodes</taxon>
    </lineage>
</organism>
<dbReference type="GO" id="GO:0012505">
    <property type="term" value="C:endomembrane system"/>
    <property type="evidence" value="ECO:0007669"/>
    <property type="project" value="TreeGrafter"/>
</dbReference>
<accession>A0A131Y046</accession>
<name>A0A131Y046_IXORI</name>
<evidence type="ECO:0000256" key="1">
    <source>
        <dbReference type="ARBA" id="ARBA00007478"/>
    </source>
</evidence>
<dbReference type="PANTHER" id="PTHR14894:SF0">
    <property type="entry name" value="CDK5 REGULATORY SUBUNIT-ASSOCIATED PROTEIN 3"/>
    <property type="match status" value="1"/>
</dbReference>
<dbReference type="AlphaFoldDB" id="A0A131Y046"/>
<reference evidence="2" key="1">
    <citation type="submission" date="2016-02" db="EMBL/GenBank/DDBJ databases">
        <title>RNAseq analyses of the midgut from blood- or serum-fed Ixodes ricinus ticks.</title>
        <authorList>
            <person name="Perner J."/>
            <person name="Provaznik J."/>
            <person name="Schrenkova J."/>
            <person name="Urbanova V."/>
            <person name="Ribeiro J.M."/>
            <person name="Kopacek P."/>
        </authorList>
    </citation>
    <scope>NUCLEOTIDE SEQUENCE</scope>
    <source>
        <tissue evidence="2">Gut</tissue>
    </source>
</reference>
<dbReference type="Pfam" id="PF05600">
    <property type="entry name" value="CDK5RAP3"/>
    <property type="match status" value="1"/>
</dbReference>
<sequence>MQGESLLPIDIQTNKLLDWLISRRHCNKDWQAKALVVREKINAAIQDMPEVEEITNLLSGTYIHYFHCQRIVEILRDTEASTKNLFGRYSSQRMKDWLEILRLYEKDNVYLAEAAQMLIRTVNYEVPALKRQILKCQQVQEETIKKEADYGKHAQDLKDRYKLECKQLGIKGECVKKELLLLLEELPGLFGSVVEALHKAEPAIQLYKLFLGFTLPDGEGKALPEVLPVMRYLVSRGNTSTYEWRHGEPPEVVEETLPILPVDVDNGNGDDQIDFGDLDLKGASSDASPASPNGDFVHVDFGEGEEAVVVAAEDSISWDISVEADGTAADAPGEVAEPASDQGGAKVARGADALSLLHNPETRTLFLNELQELECFLAMRLSEMQLEGDALSASVLQEAPAEVQLHTRESVGALLDVVRSSLAQMTAVRMQHLYQLHSSAKYVDRLVETLQQKLYQADKMLQSQEAVVARRQEALDEQRQLQPKLDLVLLKTRQLQKQIQEEISKRYKDRPVNIMGGINVM</sequence>
<dbReference type="GO" id="GO:0007346">
    <property type="term" value="P:regulation of mitotic cell cycle"/>
    <property type="evidence" value="ECO:0007669"/>
    <property type="project" value="TreeGrafter"/>
</dbReference>